<feature type="transmembrane region" description="Helical" evidence="1">
    <location>
        <begin position="7"/>
        <end position="24"/>
    </location>
</feature>
<evidence type="ECO:0000256" key="1">
    <source>
        <dbReference type="SAM" id="Phobius"/>
    </source>
</evidence>
<dbReference type="AlphaFoldDB" id="A0A839IXV3"/>
<keyword evidence="1" id="KW-0812">Transmembrane</keyword>
<reference evidence="2 3" key="1">
    <citation type="submission" date="2020-08" db="EMBL/GenBank/DDBJ databases">
        <title>Oceanospirillum sp. nov. isolated from marine sediment.</title>
        <authorList>
            <person name="Ji X."/>
        </authorList>
    </citation>
    <scope>NUCLEOTIDE SEQUENCE [LARGE SCALE GENOMIC DNA]</scope>
    <source>
        <strain evidence="2 3">D5</strain>
    </source>
</reference>
<comment type="caution">
    <text evidence="2">The sequence shown here is derived from an EMBL/GenBank/DDBJ whole genome shotgun (WGS) entry which is preliminary data.</text>
</comment>
<gene>
    <name evidence="2" type="ORF">H4O21_21585</name>
</gene>
<dbReference type="RefSeq" id="WP_182811069.1">
    <property type="nucleotide sequence ID" value="NZ_JACJFM010000046.1"/>
</dbReference>
<keyword evidence="3" id="KW-1185">Reference proteome</keyword>
<dbReference type="Proteomes" id="UP000565262">
    <property type="component" value="Unassembled WGS sequence"/>
</dbReference>
<proteinExistence type="predicted"/>
<evidence type="ECO:0000313" key="2">
    <source>
        <dbReference type="EMBL" id="MBB1489207.1"/>
    </source>
</evidence>
<accession>A0A839IXV3</accession>
<keyword evidence="1" id="KW-1133">Transmembrane helix</keyword>
<organism evidence="2 3">
    <name type="scientific">Oceanospirillum sediminis</name>
    <dbReference type="NCBI Taxonomy" id="2760088"/>
    <lineage>
        <taxon>Bacteria</taxon>
        <taxon>Pseudomonadati</taxon>
        <taxon>Pseudomonadota</taxon>
        <taxon>Gammaproteobacteria</taxon>
        <taxon>Oceanospirillales</taxon>
        <taxon>Oceanospirillaceae</taxon>
        <taxon>Oceanospirillum</taxon>
    </lineage>
</organism>
<sequence length="57" mass="5869">MGYSSNLLINMVMTTVVAVIAVLAAVTSQIILPAVALVSGLGVIFKAWQVAVENPAL</sequence>
<feature type="transmembrane region" description="Helical" evidence="1">
    <location>
        <begin position="30"/>
        <end position="48"/>
    </location>
</feature>
<name>A0A839IXV3_9GAMM</name>
<keyword evidence="1" id="KW-0472">Membrane</keyword>
<protein>
    <submittedName>
        <fullName evidence="2">Uncharacterized protein</fullName>
    </submittedName>
</protein>
<dbReference type="EMBL" id="JACJFM010000046">
    <property type="protein sequence ID" value="MBB1489207.1"/>
    <property type="molecule type" value="Genomic_DNA"/>
</dbReference>
<evidence type="ECO:0000313" key="3">
    <source>
        <dbReference type="Proteomes" id="UP000565262"/>
    </source>
</evidence>